<gene>
    <name evidence="1" type="ORF">SAMN04488122_2299</name>
</gene>
<keyword evidence="2" id="KW-1185">Reference proteome</keyword>
<evidence type="ECO:0000313" key="2">
    <source>
        <dbReference type="Proteomes" id="UP000199310"/>
    </source>
</evidence>
<sequence>MVAPQHNMLTTKLIITNKSALQQKYGDAHQQILADVNALQAYDNARHLDAHIIFLDDAAQMQTCQATAVTDPLDDAQNKKAIDELYRFFSPGYLLLLGSQDIIPLQRLKNLLPGDNDPDAFIPSDLPYACDTPYDTDPGKFISPTRVVGRLPDIPGVADPAYLHTLITNILTATPAQRSDYLPYFSMSTFDWQDSTQNSLKSIFGNDSQLLLFPGGDDSLTGTNWTAAQLQAKTHFINCHGAIYNPGFYGQKSTEFPLAMRSDILSGKIAHGTIVAAECCYGGQLFDPKKNSGKRISMANSYLLNNALAFVGSSNIAYGPPTGQGLADLLTQYFVKNVLNGASTGRALLEARQRFLNEMGPTLDPFELKTAAQFYLLGDPSWQPVINEKDPSTTGSDQLFVNTLQNRRDNLEARGKMLDDFIAVPQPSDGSHATDPALHTAMQKLLDEKNFAEKREPKVFVNRKNNAMAKEDRNSRMPSVKFHVFSESAIHGESPATKVIVVKEKNNQILGYREYVSR</sequence>
<organism evidence="1 2">
    <name type="scientific">Chitinophaga arvensicola</name>
    <dbReference type="NCBI Taxonomy" id="29529"/>
    <lineage>
        <taxon>Bacteria</taxon>
        <taxon>Pseudomonadati</taxon>
        <taxon>Bacteroidota</taxon>
        <taxon>Chitinophagia</taxon>
        <taxon>Chitinophagales</taxon>
        <taxon>Chitinophagaceae</taxon>
        <taxon>Chitinophaga</taxon>
    </lineage>
</organism>
<evidence type="ECO:0000313" key="1">
    <source>
        <dbReference type="EMBL" id="SEW35699.1"/>
    </source>
</evidence>
<accession>A0A1I0R6L7</accession>
<reference evidence="2" key="1">
    <citation type="submission" date="2016-10" db="EMBL/GenBank/DDBJ databases">
        <authorList>
            <person name="Varghese N."/>
            <person name="Submissions S."/>
        </authorList>
    </citation>
    <scope>NUCLEOTIDE SEQUENCE [LARGE SCALE GENOMIC DNA]</scope>
    <source>
        <strain evidence="2">DSM 3695</strain>
    </source>
</reference>
<name>A0A1I0R6L7_9BACT</name>
<dbReference type="STRING" id="29529.SAMN04488122_2299"/>
<dbReference type="Gene3D" id="3.40.50.1460">
    <property type="match status" value="1"/>
</dbReference>
<dbReference type="Proteomes" id="UP000199310">
    <property type="component" value="Unassembled WGS sequence"/>
</dbReference>
<proteinExistence type="predicted"/>
<dbReference type="EMBL" id="FOJG01000001">
    <property type="protein sequence ID" value="SEW35699.1"/>
    <property type="molecule type" value="Genomic_DNA"/>
</dbReference>
<evidence type="ECO:0008006" key="3">
    <source>
        <dbReference type="Google" id="ProtNLM"/>
    </source>
</evidence>
<dbReference type="AlphaFoldDB" id="A0A1I0R6L7"/>
<protein>
    <recommendedName>
        <fullName evidence="3">Peptidase family C25</fullName>
    </recommendedName>
</protein>